<name>A0AAV2ADS6_9ARAC</name>
<dbReference type="PANTHER" id="PTHR31965:SF1">
    <property type="entry name" value="TRANSMEMBRANE PROTEIN 42"/>
    <property type="match status" value="1"/>
</dbReference>
<keyword evidence="1" id="KW-1133">Transmembrane helix</keyword>
<evidence type="ECO:0008006" key="5">
    <source>
        <dbReference type="Google" id="ProtNLM"/>
    </source>
</evidence>
<keyword evidence="4" id="KW-1185">Reference proteome</keyword>
<dbReference type="Proteomes" id="UP001497382">
    <property type="component" value="Unassembled WGS sequence"/>
</dbReference>
<dbReference type="PANTHER" id="PTHR31965">
    <property type="entry name" value="TRANSMEMBRANE PROTEIN 42"/>
    <property type="match status" value="1"/>
</dbReference>
<keyword evidence="1" id="KW-0472">Membrane</keyword>
<dbReference type="EMBL" id="CAXIEN010000141">
    <property type="protein sequence ID" value="CAL1281235.1"/>
    <property type="molecule type" value="Genomic_DNA"/>
</dbReference>
<evidence type="ECO:0000256" key="1">
    <source>
        <dbReference type="SAM" id="Phobius"/>
    </source>
</evidence>
<evidence type="ECO:0000313" key="4">
    <source>
        <dbReference type="Proteomes" id="UP001497382"/>
    </source>
</evidence>
<evidence type="ECO:0000313" key="3">
    <source>
        <dbReference type="EMBL" id="CAL1281235.1"/>
    </source>
</evidence>
<accession>A0AAV2ADS6</accession>
<dbReference type="Gene3D" id="1.10.3730.20">
    <property type="match status" value="1"/>
</dbReference>
<proteinExistence type="predicted"/>
<dbReference type="AlphaFoldDB" id="A0AAV2ADS6"/>
<organism evidence="3 4">
    <name type="scientific">Larinioides sclopetarius</name>
    <dbReference type="NCBI Taxonomy" id="280406"/>
    <lineage>
        <taxon>Eukaryota</taxon>
        <taxon>Metazoa</taxon>
        <taxon>Ecdysozoa</taxon>
        <taxon>Arthropoda</taxon>
        <taxon>Chelicerata</taxon>
        <taxon>Arachnida</taxon>
        <taxon>Araneae</taxon>
        <taxon>Araneomorphae</taxon>
        <taxon>Entelegynae</taxon>
        <taxon>Araneoidea</taxon>
        <taxon>Araneidae</taxon>
        <taxon>Larinioides</taxon>
    </lineage>
</organism>
<dbReference type="InterPro" id="IPR037185">
    <property type="entry name" value="EmrE-like"/>
</dbReference>
<reference evidence="3 4" key="1">
    <citation type="submission" date="2024-04" db="EMBL/GenBank/DDBJ databases">
        <authorList>
            <person name="Rising A."/>
            <person name="Reimegard J."/>
            <person name="Sonavane S."/>
            <person name="Akerstrom W."/>
            <person name="Nylinder S."/>
            <person name="Hedman E."/>
            <person name="Kallberg Y."/>
        </authorList>
    </citation>
    <scope>NUCLEOTIDE SEQUENCE [LARGE SCALE GENOMIC DNA]</scope>
</reference>
<keyword evidence="1" id="KW-0812">Transmembrane</keyword>
<keyword evidence="2" id="KW-0732">Signal</keyword>
<feature type="chain" id="PRO_5043808016" description="EamA domain-containing protein" evidence="2">
    <location>
        <begin position="19"/>
        <end position="157"/>
    </location>
</feature>
<protein>
    <recommendedName>
        <fullName evidence="5">EamA domain-containing protein</fullName>
    </recommendedName>
</protein>
<dbReference type="SUPFAM" id="SSF103481">
    <property type="entry name" value="Multidrug resistance efflux transporter EmrE"/>
    <property type="match status" value="1"/>
</dbReference>
<sequence length="157" mass="17265">MKGITFSLVSGFLAATASLCGKFSMAAEKALMFCETLMENFPGADKNKYVYTFTPVCQNVLTATRVGFFIAMILSNAVMWTLFTKALRLSSTTLEATITNTAANFLFTAVYGQVFFGESVTYLWWLGTTLIIAGLTLMHKSEEAGVSKENEKDKKTQ</sequence>
<feature type="transmembrane region" description="Helical" evidence="1">
    <location>
        <begin position="96"/>
        <end position="116"/>
    </location>
</feature>
<gene>
    <name evidence="3" type="ORF">LARSCL_LOCUS11460</name>
</gene>
<evidence type="ECO:0000256" key="2">
    <source>
        <dbReference type="SAM" id="SignalP"/>
    </source>
</evidence>
<feature type="transmembrane region" description="Helical" evidence="1">
    <location>
        <begin position="66"/>
        <end position="84"/>
    </location>
</feature>
<feature type="signal peptide" evidence="2">
    <location>
        <begin position="1"/>
        <end position="18"/>
    </location>
</feature>
<dbReference type="InterPro" id="IPR039632">
    <property type="entry name" value="TMEM42"/>
</dbReference>
<comment type="caution">
    <text evidence="3">The sequence shown here is derived from an EMBL/GenBank/DDBJ whole genome shotgun (WGS) entry which is preliminary data.</text>
</comment>